<evidence type="ECO:0000259" key="1">
    <source>
        <dbReference type="Pfam" id="PF12728"/>
    </source>
</evidence>
<reference evidence="2 3" key="1">
    <citation type="submission" date="2019-03" db="EMBL/GenBank/DDBJ databases">
        <title>Genomics of glacier-inhabiting Cryobacterium strains.</title>
        <authorList>
            <person name="Liu Q."/>
            <person name="Xin Y.-H."/>
        </authorList>
    </citation>
    <scope>NUCLEOTIDE SEQUENCE [LARGE SCALE GENOMIC DNA]</scope>
    <source>
        <strain evidence="2 3">Hh15</strain>
    </source>
</reference>
<keyword evidence="3" id="KW-1185">Reference proteome</keyword>
<dbReference type="OrthoDB" id="26212at2"/>
<proteinExistence type="predicted"/>
<protein>
    <submittedName>
        <fullName evidence="2">DNA-binding protein</fullName>
    </submittedName>
</protein>
<feature type="domain" description="Helix-turn-helix" evidence="1">
    <location>
        <begin position="77"/>
        <end position="125"/>
    </location>
</feature>
<evidence type="ECO:0000313" key="2">
    <source>
        <dbReference type="EMBL" id="TFB89108.1"/>
    </source>
</evidence>
<dbReference type="RefSeq" id="WP_092106990.1">
    <property type="nucleotide sequence ID" value="NZ_FOCN01000002.1"/>
</dbReference>
<dbReference type="STRING" id="1424661.SAMN05216281_10279"/>
<dbReference type="EMBL" id="SOFF01000030">
    <property type="protein sequence ID" value="TFB89108.1"/>
    <property type="molecule type" value="Genomic_DNA"/>
</dbReference>
<comment type="caution">
    <text evidence="2">The sequence shown here is derived from an EMBL/GenBank/DDBJ whole genome shotgun (WGS) entry which is preliminary data.</text>
</comment>
<accession>A0A1H8BRI7</accession>
<dbReference type="Pfam" id="PF12728">
    <property type="entry name" value="HTH_17"/>
    <property type="match status" value="1"/>
</dbReference>
<dbReference type="GO" id="GO:0003677">
    <property type="term" value="F:DNA binding"/>
    <property type="evidence" value="ECO:0007669"/>
    <property type="project" value="UniProtKB-KW"/>
</dbReference>
<name>A0A1H8BRI7_9MICO</name>
<dbReference type="AlphaFoldDB" id="A0A1H8BRI7"/>
<evidence type="ECO:0000313" key="3">
    <source>
        <dbReference type="Proteomes" id="UP000297654"/>
    </source>
</evidence>
<dbReference type="NCBIfam" id="TIGR01764">
    <property type="entry name" value="excise"/>
    <property type="match status" value="1"/>
</dbReference>
<gene>
    <name evidence="2" type="ORF">E3O10_09420</name>
</gene>
<keyword evidence="2" id="KW-0238">DNA-binding</keyword>
<dbReference type="InterPro" id="IPR010093">
    <property type="entry name" value="SinI_DNA-bd"/>
</dbReference>
<sequence length="151" mass="16579">MTTTLLSNGTVVIDEELRKQAAALVREAHNNAFTGVIVTVDDGREIRLSPDLRTFITRVLDRAAHGAVSVMTLPDELTTTTAAELLGVSRPTLMKLVKSDRIPSKKVGSHTRLVTADVLAFRNARDEKRDTAFASLRSLDDEIDDLVTNHK</sequence>
<organism evidence="2 3">
    <name type="scientific">Cryobacterium luteum</name>
    <dbReference type="NCBI Taxonomy" id="1424661"/>
    <lineage>
        <taxon>Bacteria</taxon>
        <taxon>Bacillati</taxon>
        <taxon>Actinomycetota</taxon>
        <taxon>Actinomycetes</taxon>
        <taxon>Micrococcales</taxon>
        <taxon>Microbacteriaceae</taxon>
        <taxon>Cryobacterium</taxon>
    </lineage>
</organism>
<dbReference type="Proteomes" id="UP000297654">
    <property type="component" value="Unassembled WGS sequence"/>
</dbReference>
<dbReference type="InterPro" id="IPR041657">
    <property type="entry name" value="HTH_17"/>
</dbReference>